<dbReference type="PANTHER" id="PTHR43384">
    <property type="entry name" value="SEPTUM SITE-DETERMINING PROTEIN MIND HOMOLOG, CHLOROPLASTIC-RELATED"/>
    <property type="match status" value="1"/>
</dbReference>
<dbReference type="Proteomes" id="UP000053455">
    <property type="component" value="Unassembled WGS sequence"/>
</dbReference>
<keyword evidence="1" id="KW-0547">Nucleotide-binding</keyword>
<dbReference type="SUPFAM" id="SSF52172">
    <property type="entry name" value="CheY-like"/>
    <property type="match status" value="1"/>
</dbReference>
<dbReference type="AlphaFoldDB" id="A0A0H0XR45"/>
<reference evidence="3 4" key="1">
    <citation type="submission" date="2015-04" db="EMBL/GenBank/DDBJ databases">
        <title>The draft genome sequence of Erythrobacter marinus HWDM-33.</title>
        <authorList>
            <person name="Zhuang L."/>
            <person name="Liu Y."/>
            <person name="Shao Z."/>
        </authorList>
    </citation>
    <scope>NUCLEOTIDE SEQUENCE [LARGE SCALE GENOMIC DNA]</scope>
    <source>
        <strain evidence="3 4">HWDM-33</strain>
    </source>
</reference>
<accession>A0A0H0XR45</accession>
<dbReference type="Gene3D" id="3.40.50.300">
    <property type="entry name" value="P-loop containing nucleotide triphosphate hydrolases"/>
    <property type="match status" value="1"/>
</dbReference>
<sequence length="394" mass="43211">MKNILKLSSRDAVSMAAKTAVIADAQWMSAMAQGALGMLSDVTVLSLKPDAGVDREHLREIELLVLEVDAEVTATLDRLAAIKRMRPDMEVIAAVKNADMQVMRSLLRHGVSDVVSLPFNADELTAQICTVGARLAESQNVPLAPTISFVGSLGRSGSTCILHHLADALVRQADRPIRCCLIDLDLQAGQLSAHARVDNSRSIFNLLEAEERLDQDMLRNVVTKAGDGLYILPAPQEILPLEQVDADQVLRIVALARAEFDVVLLDMPSAWTNWSLSVVAESERIMLVTEQSLEHLRQSRRIVELFSEVGIAKDKVDVVVNRSTKTRSRTISVQDVADTLGTNVIAEIREDRGELAQAVDEGKLVTSYSRRNVFAQGIETLAERFADLTKEVQS</sequence>
<organism evidence="3 4">
    <name type="scientific">Aurantiacibacter marinus</name>
    <dbReference type="NCBI Taxonomy" id="874156"/>
    <lineage>
        <taxon>Bacteria</taxon>
        <taxon>Pseudomonadati</taxon>
        <taxon>Pseudomonadota</taxon>
        <taxon>Alphaproteobacteria</taxon>
        <taxon>Sphingomonadales</taxon>
        <taxon>Erythrobacteraceae</taxon>
        <taxon>Aurantiacibacter</taxon>
    </lineage>
</organism>
<dbReference type="PATRIC" id="fig|874156.12.peg.410"/>
<keyword evidence="2" id="KW-0067">ATP-binding</keyword>
<dbReference type="GO" id="GO:0005829">
    <property type="term" value="C:cytosol"/>
    <property type="evidence" value="ECO:0007669"/>
    <property type="project" value="TreeGrafter"/>
</dbReference>
<dbReference type="STRING" id="874156.GCA_001021555_00889"/>
<evidence type="ECO:0000313" key="4">
    <source>
        <dbReference type="Proteomes" id="UP000053455"/>
    </source>
</evidence>
<dbReference type="SUPFAM" id="SSF52540">
    <property type="entry name" value="P-loop containing nucleoside triphosphate hydrolases"/>
    <property type="match status" value="1"/>
</dbReference>
<comment type="caution">
    <text evidence="3">The sequence shown here is derived from an EMBL/GenBank/DDBJ whole genome shotgun (WGS) entry which is preliminary data.</text>
</comment>
<protein>
    <recommendedName>
        <fullName evidence="5">AAA domain-containing protein</fullName>
    </recommendedName>
</protein>
<dbReference type="GO" id="GO:0009898">
    <property type="term" value="C:cytoplasmic side of plasma membrane"/>
    <property type="evidence" value="ECO:0007669"/>
    <property type="project" value="TreeGrafter"/>
</dbReference>
<dbReference type="InterPro" id="IPR027417">
    <property type="entry name" value="P-loop_NTPase"/>
</dbReference>
<evidence type="ECO:0000256" key="1">
    <source>
        <dbReference type="ARBA" id="ARBA00022741"/>
    </source>
</evidence>
<dbReference type="EMBL" id="LBHU01000001">
    <property type="protein sequence ID" value="KLI64402.1"/>
    <property type="molecule type" value="Genomic_DNA"/>
</dbReference>
<evidence type="ECO:0008006" key="5">
    <source>
        <dbReference type="Google" id="ProtNLM"/>
    </source>
</evidence>
<proteinExistence type="predicted"/>
<dbReference type="InterPro" id="IPR011006">
    <property type="entry name" value="CheY-like_superfamily"/>
</dbReference>
<keyword evidence="4" id="KW-1185">Reference proteome</keyword>
<dbReference type="GO" id="GO:0005524">
    <property type="term" value="F:ATP binding"/>
    <property type="evidence" value="ECO:0007669"/>
    <property type="project" value="UniProtKB-KW"/>
</dbReference>
<evidence type="ECO:0000313" key="3">
    <source>
        <dbReference type="EMBL" id="KLI64402.1"/>
    </source>
</evidence>
<name>A0A0H0XR45_9SPHN</name>
<dbReference type="InterPro" id="IPR050625">
    <property type="entry name" value="ParA/MinD_ATPase"/>
</dbReference>
<dbReference type="PANTHER" id="PTHR43384:SF6">
    <property type="entry name" value="SEPTUM SITE-DETERMINING PROTEIN MIND HOMOLOG, CHLOROPLASTIC"/>
    <property type="match status" value="1"/>
</dbReference>
<dbReference type="Gene3D" id="3.40.50.2300">
    <property type="match status" value="1"/>
</dbReference>
<gene>
    <name evidence="3" type="ORF">AAV99_01955</name>
</gene>
<dbReference type="GO" id="GO:0016887">
    <property type="term" value="F:ATP hydrolysis activity"/>
    <property type="evidence" value="ECO:0007669"/>
    <property type="project" value="TreeGrafter"/>
</dbReference>
<dbReference type="GO" id="GO:0051782">
    <property type="term" value="P:negative regulation of cell division"/>
    <property type="evidence" value="ECO:0007669"/>
    <property type="project" value="TreeGrafter"/>
</dbReference>
<evidence type="ECO:0000256" key="2">
    <source>
        <dbReference type="ARBA" id="ARBA00022840"/>
    </source>
</evidence>